<feature type="compositionally biased region" description="Basic and acidic residues" evidence="1">
    <location>
        <begin position="32"/>
        <end position="49"/>
    </location>
</feature>
<dbReference type="STRING" id="1173701.A0A066XWX4"/>
<dbReference type="OrthoDB" id="5415512at2759"/>
<feature type="region of interest" description="Disordered" evidence="1">
    <location>
        <begin position="732"/>
        <end position="751"/>
    </location>
</feature>
<sequence length="863" mass="96277">MTLKERSWPSKGGGAESCQRRYVRNNLPPKKQQADDGYEHQSRLAEEPRRRRIKSSRASGRPKAYSQTDVRKSVAQPAIGHHHPSHTGFSGTKMSEDYASLGSSKTDTWSSCQLNPEPHSVLYPAEASQAHSEAIKKASDMDTEIIYHHTGAFADPSHYGKQQSFQPKISVHLDDNADGYYCCGCGIRRSDEHHRVRKFKSGDPAWRNFCRPCHAKHLVSSRDKTTQTYANFCFGCGFARSSQFNKEHPVNQDRRPVKNFCAHCMKQIAKKALIPTETLLGSSSDESGSELDGQRNNEYENDGWNTSQGTPSVSHHQPTTVLNINAVNNNETPGDISPGNSPSGCVTEWLRKCPSARNGHATPSDDQRRFEWPAVNRHEDNDGVSPATCIKNRPSAVKDALKKSSSRSANCDMASGTCKPSPVHSCPQAKRSPDAPLTPEASITVRDSTLETGSFLLSSDSKLPSKRATFNERVEVRTSPTYWQREHSEGDGPYVQFRHDHYHEELREGQKAVPLEDPLRDPEGKSAGQLYSPHCNVDEESFNSWSSPSAGCDAFAAPGFRHNFSDGSHGNQPHPNNLYTSKGYSSIYESSLDVGPSDFDKMRPSPSNRQHQLYSDDNFPCNQGKENQSCPTNTVALEESYSPFSSFEEHCCSGKDYQYNWSLRHDGPCASHANPPWCPEDPYSNCVSRSAQNYKYPGFSDSFHRDNDIYRVAGLNGPFTCWKDQEVTPDDRGFHQGSSDFDSTHQRYSQHRHSYPSDRQWACHDKEPFNIHEDSPELRPDRFPGCSADQGPDIGHDFPNDTPSDANAPFDSSSTSKGAFHEPSLPYTGCAMEIPDDMSDSDVHNLLIPGYDDYVPWRKTGSA</sequence>
<dbReference type="EMBL" id="JMSE01000339">
    <property type="protein sequence ID" value="KDN70480.1"/>
    <property type="molecule type" value="Genomic_DNA"/>
</dbReference>
<dbReference type="eggNOG" id="ENOG502RIGC">
    <property type="taxonomic scope" value="Eukaryota"/>
</dbReference>
<organism evidence="2 3">
    <name type="scientific">Colletotrichum sublineola</name>
    <name type="common">Sorghum anthracnose fungus</name>
    <dbReference type="NCBI Taxonomy" id="1173701"/>
    <lineage>
        <taxon>Eukaryota</taxon>
        <taxon>Fungi</taxon>
        <taxon>Dikarya</taxon>
        <taxon>Ascomycota</taxon>
        <taxon>Pezizomycotina</taxon>
        <taxon>Sordariomycetes</taxon>
        <taxon>Hypocreomycetidae</taxon>
        <taxon>Glomerellales</taxon>
        <taxon>Glomerellaceae</taxon>
        <taxon>Colletotrichum</taxon>
        <taxon>Colletotrichum graminicola species complex</taxon>
    </lineage>
</organism>
<comment type="caution">
    <text evidence="2">The sequence shown here is derived from an EMBL/GenBank/DDBJ whole genome shotgun (WGS) entry which is preliminary data.</text>
</comment>
<feature type="region of interest" description="Disordered" evidence="1">
    <location>
        <begin position="770"/>
        <end position="823"/>
    </location>
</feature>
<protein>
    <recommendedName>
        <fullName evidence="4">Stc1 domain-containing protein</fullName>
    </recommendedName>
</protein>
<evidence type="ECO:0000313" key="3">
    <source>
        <dbReference type="Proteomes" id="UP000027238"/>
    </source>
</evidence>
<feature type="region of interest" description="Disordered" evidence="1">
    <location>
        <begin position="412"/>
        <end position="439"/>
    </location>
</feature>
<dbReference type="OMA" id="RTSPTYW"/>
<feature type="region of interest" description="Disordered" evidence="1">
    <location>
        <begin position="280"/>
        <end position="316"/>
    </location>
</feature>
<proteinExistence type="predicted"/>
<feature type="region of interest" description="Disordered" evidence="1">
    <location>
        <begin position="508"/>
        <end position="530"/>
    </location>
</feature>
<gene>
    <name evidence="2" type="ORF">CSUB01_07739</name>
</gene>
<feature type="compositionally biased region" description="Basic and acidic residues" evidence="1">
    <location>
        <begin position="770"/>
        <end position="782"/>
    </location>
</feature>
<dbReference type="HOGENOM" id="CLU_371715_0_0_1"/>
<reference evidence="3" key="1">
    <citation type="journal article" date="2014" name="Genome Announc.">
        <title>Draft genome sequence of Colletotrichum sublineola, a destructive pathogen of cultivated sorghum.</title>
        <authorList>
            <person name="Baroncelli R."/>
            <person name="Sanz-Martin J.M."/>
            <person name="Rech G.E."/>
            <person name="Sukno S.A."/>
            <person name="Thon M.R."/>
        </authorList>
    </citation>
    <scope>NUCLEOTIDE SEQUENCE [LARGE SCALE GENOMIC DNA]</scope>
    <source>
        <strain evidence="3">TX430BB</strain>
    </source>
</reference>
<keyword evidence="3" id="KW-1185">Reference proteome</keyword>
<evidence type="ECO:0000313" key="2">
    <source>
        <dbReference type="EMBL" id="KDN70480.1"/>
    </source>
</evidence>
<dbReference type="AlphaFoldDB" id="A0A066XWX4"/>
<feature type="compositionally biased region" description="Polar residues" evidence="1">
    <location>
        <begin position="801"/>
        <end position="817"/>
    </location>
</feature>
<feature type="region of interest" description="Disordered" evidence="1">
    <location>
        <begin position="1"/>
        <end position="94"/>
    </location>
</feature>
<name>A0A066XWX4_COLSU</name>
<feature type="compositionally biased region" description="Polar residues" evidence="1">
    <location>
        <begin position="303"/>
        <end position="316"/>
    </location>
</feature>
<evidence type="ECO:0008006" key="4">
    <source>
        <dbReference type="Google" id="ProtNLM"/>
    </source>
</evidence>
<evidence type="ECO:0000256" key="1">
    <source>
        <dbReference type="SAM" id="MobiDB-lite"/>
    </source>
</evidence>
<accession>A0A066XWX4</accession>
<dbReference type="Proteomes" id="UP000027238">
    <property type="component" value="Unassembled WGS sequence"/>
</dbReference>